<dbReference type="EMBL" id="MT740307">
    <property type="protein sequence ID" value="QNR53855.1"/>
    <property type="molecule type" value="Genomic_DNA"/>
</dbReference>
<sequence>MSTLIEGLAALIEKHFGGSQSASAVPEVEVTKSLNEEKRMALFVVLAPQEGDTTDDLHGDTYTEEEIEKACNNFNMHCNTANIFHQVETQDAEIVQSFIAPASFTLDNGVEVKKGTWLQWFYFPETEVGDSLWEGVKSGDINGVSINALATVEDLS</sequence>
<evidence type="ECO:0000259" key="1">
    <source>
        <dbReference type="Pfam" id="PF14550"/>
    </source>
</evidence>
<protein>
    <submittedName>
        <fullName evidence="2">Putative structural protein</fullName>
    </submittedName>
</protein>
<name>A0A7H0XFR5_9CAUD</name>
<reference evidence="2 3" key="1">
    <citation type="submission" date="2020-07" db="EMBL/GenBank/DDBJ databases">
        <authorList>
            <person name="Martino G."/>
            <person name="Holtappels D."/>
            <person name="Wagemans J."/>
            <person name="Lavigne R."/>
            <person name="Turina M."/>
            <person name="Ciuffo M."/>
        </authorList>
    </citation>
    <scope>NUCLEOTIDE SEQUENCE [LARGE SCALE GENOMIC DNA]</scope>
</reference>
<dbReference type="Proteomes" id="UP000516415">
    <property type="component" value="Segment"/>
</dbReference>
<evidence type="ECO:0000313" key="3">
    <source>
        <dbReference type="Proteomes" id="UP000516415"/>
    </source>
</evidence>
<accession>A0A7H0XFR5</accession>
<organism evidence="2 3">
    <name type="scientific">Pseudomonas phage phiK7A1</name>
    <dbReference type="NCBI Taxonomy" id="2759194"/>
    <lineage>
        <taxon>Viruses</taxon>
        <taxon>Duplodnaviria</taxon>
        <taxon>Heunggongvirae</taxon>
        <taxon>Uroviricota</taxon>
        <taxon>Caudoviricetes</taxon>
        <taxon>Vandenendeviridae</taxon>
        <taxon>Gorskivirinae</taxon>
        <taxon>Torinovirus</taxon>
        <taxon>Torinovirus K7A1</taxon>
    </lineage>
</organism>
<feature type="domain" description="Phage-like element PBSX protein XkdF" evidence="1">
    <location>
        <begin position="28"/>
        <end position="152"/>
    </location>
</feature>
<gene>
    <name evidence="2" type="ORF">phiK7A1_067</name>
</gene>
<proteinExistence type="predicted"/>
<keyword evidence="3" id="KW-1185">Reference proteome</keyword>
<dbReference type="InterPro" id="IPR027924">
    <property type="entry name" value="XkdF"/>
</dbReference>
<evidence type="ECO:0000313" key="2">
    <source>
        <dbReference type="EMBL" id="QNR53855.1"/>
    </source>
</evidence>
<dbReference type="Pfam" id="PF14550">
    <property type="entry name" value="Peptidase_S78_2"/>
    <property type="match status" value="1"/>
</dbReference>